<feature type="transmembrane region" description="Helical" evidence="1">
    <location>
        <begin position="84"/>
        <end position="102"/>
    </location>
</feature>
<feature type="transmembrane region" description="Helical" evidence="1">
    <location>
        <begin position="132"/>
        <end position="151"/>
    </location>
</feature>
<evidence type="ECO:0000256" key="1">
    <source>
        <dbReference type="SAM" id="Phobius"/>
    </source>
</evidence>
<evidence type="ECO:0000313" key="2">
    <source>
        <dbReference type="EMBL" id="OHA76049.1"/>
    </source>
</evidence>
<dbReference type="AlphaFoldDB" id="A0A1G2RUJ6"/>
<dbReference type="InterPro" id="IPR011672">
    <property type="entry name" value="DUF1614"/>
</dbReference>
<name>A0A1G2RUJ6_9BACT</name>
<keyword evidence="1" id="KW-0472">Membrane</keyword>
<comment type="caution">
    <text evidence="2">The sequence shown here is derived from an EMBL/GenBank/DDBJ whole genome shotgun (WGS) entry which is preliminary data.</text>
</comment>
<feature type="transmembrane region" description="Helical" evidence="1">
    <location>
        <begin position="108"/>
        <end position="125"/>
    </location>
</feature>
<dbReference type="Pfam" id="PF07758">
    <property type="entry name" value="DUF1614"/>
    <property type="match status" value="1"/>
</dbReference>
<organism evidence="2 3">
    <name type="scientific">Candidatus Wildermuthbacteria bacterium RIFCSPLOWO2_02_FULL_47_9c</name>
    <dbReference type="NCBI Taxonomy" id="1802466"/>
    <lineage>
        <taxon>Bacteria</taxon>
        <taxon>Candidatus Wildermuthiibacteriota</taxon>
    </lineage>
</organism>
<feature type="transmembrane region" description="Helical" evidence="1">
    <location>
        <begin position="187"/>
        <end position="212"/>
    </location>
</feature>
<feature type="transmembrane region" description="Helical" evidence="1">
    <location>
        <begin position="157"/>
        <end position="175"/>
    </location>
</feature>
<keyword evidence="1" id="KW-0812">Transmembrane</keyword>
<protein>
    <recommendedName>
        <fullName evidence="4">DUF1614 domain-containing protein</fullName>
    </recommendedName>
</protein>
<accession>A0A1G2RUJ6</accession>
<keyword evidence="1" id="KW-1133">Transmembrane helix</keyword>
<sequence length="213" mass="22856">MALVFILIAFVVAIPFLVLFGLFHVATSGFEKLGLPPEAVFGVLFFMLVGSLINIPIGRRRLVEVEESRFFGLVRRRGFQQQGLSLNVGGVIIPLLLVLYLLPRVPLRETLLASLLMIVLCFLLARFVPGKGIAIPILFPALFATIFGLVLAFEAAAAVAFVSGVLGVIIGGDLLHLPRVMRENQGIMSIGGAGVFDGIFLIAIIATFLAGLL</sequence>
<feature type="transmembrane region" description="Helical" evidence="1">
    <location>
        <begin position="39"/>
        <end position="57"/>
    </location>
</feature>
<evidence type="ECO:0000313" key="3">
    <source>
        <dbReference type="Proteomes" id="UP000178222"/>
    </source>
</evidence>
<dbReference type="EMBL" id="MHUL01000042">
    <property type="protein sequence ID" value="OHA76049.1"/>
    <property type="molecule type" value="Genomic_DNA"/>
</dbReference>
<proteinExistence type="predicted"/>
<feature type="transmembrane region" description="Helical" evidence="1">
    <location>
        <begin position="7"/>
        <end position="27"/>
    </location>
</feature>
<reference evidence="2 3" key="1">
    <citation type="journal article" date="2016" name="Nat. Commun.">
        <title>Thousands of microbial genomes shed light on interconnected biogeochemical processes in an aquifer system.</title>
        <authorList>
            <person name="Anantharaman K."/>
            <person name="Brown C.T."/>
            <person name="Hug L.A."/>
            <person name="Sharon I."/>
            <person name="Castelle C.J."/>
            <person name="Probst A.J."/>
            <person name="Thomas B.C."/>
            <person name="Singh A."/>
            <person name="Wilkins M.J."/>
            <person name="Karaoz U."/>
            <person name="Brodie E.L."/>
            <person name="Williams K.H."/>
            <person name="Hubbard S.S."/>
            <person name="Banfield J.F."/>
        </authorList>
    </citation>
    <scope>NUCLEOTIDE SEQUENCE [LARGE SCALE GENOMIC DNA]</scope>
</reference>
<evidence type="ECO:0008006" key="4">
    <source>
        <dbReference type="Google" id="ProtNLM"/>
    </source>
</evidence>
<gene>
    <name evidence="2" type="ORF">A3J30_03770</name>
</gene>
<dbReference type="Proteomes" id="UP000178222">
    <property type="component" value="Unassembled WGS sequence"/>
</dbReference>